<accession>A0A9Q0JYR6</accession>
<comment type="subcellular location">
    <subcellularLocation>
        <location evidence="1">Membrane</location>
        <topology evidence="1">Multi-pass membrane protein</topology>
    </subcellularLocation>
</comment>
<keyword evidence="6 8" id="KW-0472">Membrane</keyword>
<comment type="caution">
    <text evidence="12">The sequence shown here is derived from an EMBL/GenBank/DDBJ whole genome shotgun (WGS) entry which is preliminary data.</text>
</comment>
<feature type="region of interest" description="Disordered" evidence="9">
    <location>
        <begin position="342"/>
        <end position="371"/>
    </location>
</feature>
<dbReference type="SUPFAM" id="SSF54631">
    <property type="entry name" value="CBS-domain pair"/>
    <property type="match status" value="1"/>
</dbReference>
<name>A0A9Q0JYR6_9MAGN</name>
<keyword evidence="4 8" id="KW-1133">Transmembrane helix</keyword>
<feature type="region of interest" description="Disordered" evidence="9">
    <location>
        <begin position="494"/>
        <end position="548"/>
    </location>
</feature>
<dbReference type="CDD" id="cd04590">
    <property type="entry name" value="CBS_pair_CorC_HlyC_assoc"/>
    <property type="match status" value="1"/>
</dbReference>
<evidence type="ECO:0000256" key="10">
    <source>
        <dbReference type="SAM" id="Phobius"/>
    </source>
</evidence>
<evidence type="ECO:0000259" key="11">
    <source>
        <dbReference type="PROSITE" id="PS51846"/>
    </source>
</evidence>
<feature type="transmembrane region" description="Helical" evidence="10">
    <location>
        <begin position="128"/>
        <end position="148"/>
    </location>
</feature>
<dbReference type="GO" id="GO:0010960">
    <property type="term" value="P:magnesium ion homeostasis"/>
    <property type="evidence" value="ECO:0007669"/>
    <property type="project" value="InterPro"/>
</dbReference>
<dbReference type="GO" id="GO:0005737">
    <property type="term" value="C:cytoplasm"/>
    <property type="evidence" value="ECO:0007669"/>
    <property type="project" value="TreeGrafter"/>
</dbReference>
<dbReference type="InterPro" id="IPR044751">
    <property type="entry name" value="Ion_transp-like_CBS"/>
</dbReference>
<dbReference type="InterPro" id="IPR000644">
    <property type="entry name" value="CBS_dom"/>
</dbReference>
<keyword evidence="2 8" id="KW-0812">Transmembrane</keyword>
<evidence type="ECO:0000256" key="5">
    <source>
        <dbReference type="ARBA" id="ARBA00023122"/>
    </source>
</evidence>
<organism evidence="12 13">
    <name type="scientific">Protea cynaroides</name>
    <dbReference type="NCBI Taxonomy" id="273540"/>
    <lineage>
        <taxon>Eukaryota</taxon>
        <taxon>Viridiplantae</taxon>
        <taxon>Streptophyta</taxon>
        <taxon>Embryophyta</taxon>
        <taxon>Tracheophyta</taxon>
        <taxon>Spermatophyta</taxon>
        <taxon>Magnoliopsida</taxon>
        <taxon>Proteales</taxon>
        <taxon>Proteaceae</taxon>
        <taxon>Protea</taxon>
    </lineage>
</organism>
<dbReference type="Gene3D" id="3.10.580.10">
    <property type="entry name" value="CBS-domain"/>
    <property type="match status" value="2"/>
</dbReference>
<dbReference type="PANTHER" id="PTHR12064:SF36">
    <property type="entry name" value="DOMAIN-CONTAINING PROTEIN, PUTATIVE, EXPRESSED-RELATED"/>
    <property type="match status" value="1"/>
</dbReference>
<evidence type="ECO:0000256" key="6">
    <source>
        <dbReference type="ARBA" id="ARBA00023136"/>
    </source>
</evidence>
<dbReference type="Pfam" id="PF00571">
    <property type="entry name" value="CBS"/>
    <property type="match status" value="1"/>
</dbReference>
<gene>
    <name evidence="12" type="ORF">NE237_012363</name>
</gene>
<dbReference type="PANTHER" id="PTHR12064">
    <property type="entry name" value="METAL TRANSPORTER CNNM"/>
    <property type="match status" value="1"/>
</dbReference>
<evidence type="ECO:0000256" key="3">
    <source>
        <dbReference type="ARBA" id="ARBA00022737"/>
    </source>
</evidence>
<dbReference type="Proteomes" id="UP001141806">
    <property type="component" value="Unassembled WGS sequence"/>
</dbReference>
<dbReference type="InterPro" id="IPR002550">
    <property type="entry name" value="CNNM"/>
</dbReference>
<evidence type="ECO:0000256" key="1">
    <source>
        <dbReference type="ARBA" id="ARBA00004141"/>
    </source>
</evidence>
<keyword evidence="13" id="KW-1185">Reference proteome</keyword>
<feature type="compositionally biased region" description="Polar residues" evidence="9">
    <location>
        <begin position="346"/>
        <end position="371"/>
    </location>
</feature>
<evidence type="ECO:0000313" key="13">
    <source>
        <dbReference type="Proteomes" id="UP001141806"/>
    </source>
</evidence>
<keyword evidence="3" id="KW-0677">Repeat</keyword>
<dbReference type="InterPro" id="IPR045095">
    <property type="entry name" value="ACDP"/>
</dbReference>
<sequence>MAANDVPCCKPMFWVYLVICAGLVTFAGLMSGLTLGLMSISRVDLEVLVNAGQPQDRKNASKILPVLKNQHLLLCTLLICNALAMEALPIFLDAILPAWGAILISVTLILAFGEIIPQAICSRYGLSVGAKLVGFVRVLLLVVFPLSYPISKLLDWILGKGHFELFRRAELKSLVNLHAHEAGKGGELTHDETTIITGALDLTQKTAKDAMTPVSKTFSLDINSKLDMDTLGLIMTKGHSRVPIYSGRSINIIGLILVKNLITCRPEDETPVRNVTIRKIPRVHENMPLYEILNEFQKGHSHMAVVVKDQKDAKLTVENARGKPDMLEKKMKPIKNQIEVEEKGNGSHSNLDEQLNPTAQASPLHSDVTNTWSPTLRSIMEQEEKRQQLRKLGHGGESILDVDSDLTSYSSEDEVIGIITMEDVIEELLQEEIFDETDGYVEVHNKIIINMLPPRRSSPGSPGTASVSHLPWRTPAASPLSPYHHTSILRSPVPRYLQAPGPMPTLSSSPSKCSPNSPAKLTSLGHMSPTSHQVSRKPYDKLRKFGDV</sequence>
<evidence type="ECO:0000256" key="8">
    <source>
        <dbReference type="PROSITE-ProRule" id="PRU01193"/>
    </source>
</evidence>
<feature type="transmembrane region" description="Helical" evidence="10">
    <location>
        <begin position="98"/>
        <end position="116"/>
    </location>
</feature>
<dbReference type="FunFam" id="3.10.580.10:FF:000015">
    <property type="entry name" value="DUF21 domain-containing protein"/>
    <property type="match status" value="1"/>
</dbReference>
<protein>
    <recommendedName>
        <fullName evidence="11">CNNM transmembrane domain-containing protein</fullName>
    </recommendedName>
</protein>
<dbReference type="InterPro" id="IPR046342">
    <property type="entry name" value="CBS_dom_sf"/>
</dbReference>
<dbReference type="OrthoDB" id="5353557at2759"/>
<dbReference type="GO" id="GO:0030026">
    <property type="term" value="P:intracellular manganese ion homeostasis"/>
    <property type="evidence" value="ECO:0007669"/>
    <property type="project" value="TreeGrafter"/>
</dbReference>
<dbReference type="Pfam" id="PF01595">
    <property type="entry name" value="CNNM"/>
    <property type="match status" value="1"/>
</dbReference>
<feature type="compositionally biased region" description="Basic and acidic residues" evidence="9">
    <location>
        <begin position="537"/>
        <end position="548"/>
    </location>
</feature>
<dbReference type="PROSITE" id="PS51846">
    <property type="entry name" value="CNNM"/>
    <property type="match status" value="1"/>
</dbReference>
<feature type="compositionally biased region" description="Low complexity" evidence="9">
    <location>
        <begin position="504"/>
        <end position="518"/>
    </location>
</feature>
<dbReference type="AlphaFoldDB" id="A0A9Q0JYR6"/>
<dbReference type="GO" id="GO:0016020">
    <property type="term" value="C:membrane"/>
    <property type="evidence" value="ECO:0007669"/>
    <property type="project" value="UniProtKB-SubCell"/>
</dbReference>
<evidence type="ECO:0000256" key="7">
    <source>
        <dbReference type="ARBA" id="ARBA00023180"/>
    </source>
</evidence>
<dbReference type="EMBL" id="JAMYWD010000011">
    <property type="protein sequence ID" value="KAJ4955580.1"/>
    <property type="molecule type" value="Genomic_DNA"/>
</dbReference>
<keyword evidence="7" id="KW-0325">Glycoprotein</keyword>
<evidence type="ECO:0000256" key="9">
    <source>
        <dbReference type="SAM" id="MobiDB-lite"/>
    </source>
</evidence>
<evidence type="ECO:0000313" key="12">
    <source>
        <dbReference type="EMBL" id="KAJ4955580.1"/>
    </source>
</evidence>
<reference evidence="12" key="1">
    <citation type="journal article" date="2023" name="Plant J.">
        <title>The genome of the king protea, Protea cynaroides.</title>
        <authorList>
            <person name="Chang J."/>
            <person name="Duong T.A."/>
            <person name="Schoeman C."/>
            <person name="Ma X."/>
            <person name="Roodt D."/>
            <person name="Barker N."/>
            <person name="Li Z."/>
            <person name="Van de Peer Y."/>
            <person name="Mizrachi E."/>
        </authorList>
    </citation>
    <scope>NUCLEOTIDE SEQUENCE</scope>
    <source>
        <tissue evidence="12">Young leaves</tissue>
    </source>
</reference>
<proteinExistence type="predicted"/>
<evidence type="ECO:0000256" key="4">
    <source>
        <dbReference type="ARBA" id="ARBA00022989"/>
    </source>
</evidence>
<evidence type="ECO:0000256" key="2">
    <source>
        <dbReference type="ARBA" id="ARBA00022692"/>
    </source>
</evidence>
<feature type="domain" description="CNNM transmembrane" evidence="11">
    <location>
        <begin position="9"/>
        <end position="192"/>
    </location>
</feature>
<feature type="transmembrane region" description="Helical" evidence="10">
    <location>
        <begin position="12"/>
        <end position="35"/>
    </location>
</feature>
<keyword evidence="5" id="KW-0129">CBS domain</keyword>